<dbReference type="InterPro" id="IPR012869">
    <property type="entry name" value="RHH_5"/>
</dbReference>
<evidence type="ECO:0000313" key="3">
    <source>
        <dbReference type="Proteomes" id="UP000196803"/>
    </source>
</evidence>
<dbReference type="EMBL" id="FXXC01000001">
    <property type="protein sequence ID" value="SMR94977.1"/>
    <property type="molecule type" value="Genomic_DNA"/>
</dbReference>
<proteinExistence type="predicted"/>
<reference evidence="2 3" key="1">
    <citation type="submission" date="2017-05" db="EMBL/GenBank/DDBJ databases">
        <authorList>
            <person name="Varghese N."/>
            <person name="Submissions S."/>
        </authorList>
    </citation>
    <scope>NUCLEOTIDE SEQUENCE [LARGE SCALE GENOMIC DNA]</scope>
    <source>
        <strain evidence="2 3">MACB1020</strain>
    </source>
</reference>
<dbReference type="SUPFAM" id="SSF47598">
    <property type="entry name" value="Ribbon-helix-helix"/>
    <property type="match status" value="1"/>
</dbReference>
<dbReference type="GeneID" id="31772086"/>
<accession>A0ABY1SAN2</accession>
<sequence length="53" mass="6286">MAVSKKNTRVLVTMPRELREKLQEMANKENRTLSNFVLTIIQKYLEELEKHPS</sequence>
<dbReference type="RefSeq" id="WP_015907291.1">
    <property type="nucleotide sequence ID" value="NZ_FUZJ01000001.1"/>
</dbReference>
<comment type="caution">
    <text evidence="2">The sequence shown here is derived from an EMBL/GenBank/DDBJ whole genome shotgun (WGS) entry which is preliminary data.</text>
</comment>
<dbReference type="Pfam" id="PF07878">
    <property type="entry name" value="RHH_5"/>
    <property type="match status" value="1"/>
</dbReference>
<dbReference type="Proteomes" id="UP000196803">
    <property type="component" value="Unassembled WGS sequence"/>
</dbReference>
<dbReference type="InterPro" id="IPR013321">
    <property type="entry name" value="Arc_rbn_hlx_hlx"/>
</dbReference>
<dbReference type="InterPro" id="IPR010985">
    <property type="entry name" value="Ribbon_hlx_hlx"/>
</dbReference>
<evidence type="ECO:0000313" key="2">
    <source>
        <dbReference type="EMBL" id="SMR94977.1"/>
    </source>
</evidence>
<dbReference type="Gene3D" id="1.10.1220.10">
    <property type="entry name" value="Met repressor-like"/>
    <property type="match status" value="1"/>
</dbReference>
<keyword evidence="3" id="KW-1185">Reference proteome</keyword>
<gene>
    <name evidence="2" type="ORF">SAMN05216240_2373</name>
</gene>
<protein>
    <submittedName>
        <fullName evidence="2">CopG-like RHH_1 or ribbon-helix-helix domain-containing protein, RHH_5</fullName>
    </submittedName>
</protein>
<organism evidence="2 3">
    <name type="scientific">Caldicellulosiruptor bescii</name>
    <name type="common">Anaerocellum thermophilum</name>
    <dbReference type="NCBI Taxonomy" id="31899"/>
    <lineage>
        <taxon>Bacteria</taxon>
        <taxon>Bacillati</taxon>
        <taxon>Bacillota</taxon>
        <taxon>Bacillota incertae sedis</taxon>
        <taxon>Caldicellulosiruptorales</taxon>
        <taxon>Caldicellulosiruptoraceae</taxon>
        <taxon>Caldicellulosiruptor</taxon>
    </lineage>
</organism>
<feature type="domain" description="CopG-like ribbon-helix-helix" evidence="1">
    <location>
        <begin position="8"/>
        <end position="48"/>
    </location>
</feature>
<name>A0ABY1SAN2_CALBS</name>
<evidence type="ECO:0000259" key="1">
    <source>
        <dbReference type="Pfam" id="PF07878"/>
    </source>
</evidence>